<comment type="caution">
    <text evidence="7">The sequence shown here is derived from an EMBL/GenBank/DDBJ whole genome shotgun (WGS) entry which is preliminary data.</text>
</comment>
<evidence type="ECO:0000256" key="2">
    <source>
        <dbReference type="ARBA" id="ARBA00022723"/>
    </source>
</evidence>
<evidence type="ECO:0000313" key="9">
    <source>
        <dbReference type="Proteomes" id="UP000198717"/>
    </source>
</evidence>
<reference evidence="8 9" key="1">
    <citation type="submission" date="2016-10" db="EMBL/GenBank/DDBJ databases">
        <authorList>
            <person name="Varghese N."/>
            <person name="Submissions S."/>
        </authorList>
    </citation>
    <scope>NUCLEOTIDE SEQUENCE [LARGE SCALE GENOMIC DNA]</scope>
    <source>
        <strain evidence="8 9">DSM 2260</strain>
    </source>
</reference>
<dbReference type="SUPFAM" id="SSF102712">
    <property type="entry name" value="JAB1/MPN domain"/>
    <property type="match status" value="1"/>
</dbReference>
<keyword evidence="1" id="KW-0645">Protease</keyword>
<name>A0A511HM24_9BACT</name>
<protein>
    <submittedName>
        <fullName evidence="8">Integrative and conjugative element protein, VC0181 family</fullName>
    </submittedName>
</protein>
<keyword evidence="3" id="KW-0378">Hydrolase</keyword>
<dbReference type="Proteomes" id="UP000198717">
    <property type="component" value="Unassembled WGS sequence"/>
</dbReference>
<evidence type="ECO:0000259" key="6">
    <source>
        <dbReference type="Pfam" id="PF14464"/>
    </source>
</evidence>
<dbReference type="RefSeq" id="WP_167371135.1">
    <property type="nucleotide sequence ID" value="NZ_BJVY01000051.1"/>
</dbReference>
<dbReference type="GO" id="GO:0006508">
    <property type="term" value="P:proteolysis"/>
    <property type="evidence" value="ECO:0007669"/>
    <property type="project" value="UniProtKB-KW"/>
</dbReference>
<evidence type="ECO:0000256" key="4">
    <source>
        <dbReference type="ARBA" id="ARBA00022833"/>
    </source>
</evidence>
<gene>
    <name evidence="7" type="ORF">MVI01_64160</name>
    <name evidence="8" type="ORF">SAMN04488504_108161</name>
</gene>
<proteinExistence type="predicted"/>
<dbReference type="EMBL" id="FNAJ01000008">
    <property type="protein sequence ID" value="SDE54731.1"/>
    <property type="molecule type" value="Genomic_DNA"/>
</dbReference>
<dbReference type="Proteomes" id="UP000321224">
    <property type="component" value="Unassembled WGS sequence"/>
</dbReference>
<dbReference type="Gene3D" id="3.40.140.10">
    <property type="entry name" value="Cytidine Deaminase, domain 2"/>
    <property type="match status" value="1"/>
</dbReference>
<dbReference type="AlphaFoldDB" id="A0A511HM24"/>
<organism evidence="7 10">
    <name type="scientific">Myxococcus virescens</name>
    <dbReference type="NCBI Taxonomy" id="83456"/>
    <lineage>
        <taxon>Bacteria</taxon>
        <taxon>Pseudomonadati</taxon>
        <taxon>Myxococcota</taxon>
        <taxon>Myxococcia</taxon>
        <taxon>Myxococcales</taxon>
        <taxon>Cystobacterineae</taxon>
        <taxon>Myxococcaceae</taxon>
        <taxon>Myxococcus</taxon>
    </lineage>
</organism>
<keyword evidence="9" id="KW-1185">Reference proteome</keyword>
<accession>A0A511HM24</accession>
<evidence type="ECO:0000313" key="7">
    <source>
        <dbReference type="EMBL" id="GEL74632.1"/>
    </source>
</evidence>
<keyword evidence="5" id="KW-0482">Metalloprotease</keyword>
<dbReference type="EMBL" id="BJVY01000051">
    <property type="protein sequence ID" value="GEL74632.1"/>
    <property type="molecule type" value="Genomic_DNA"/>
</dbReference>
<dbReference type="InterPro" id="IPR028090">
    <property type="entry name" value="JAB_dom_prok"/>
</dbReference>
<reference evidence="7 10" key="2">
    <citation type="submission" date="2019-07" db="EMBL/GenBank/DDBJ databases">
        <title>Whole genome shotgun sequence of Myxococcus virescens NBRC 100334.</title>
        <authorList>
            <person name="Hosoyama A."/>
            <person name="Uohara A."/>
            <person name="Ohji S."/>
            <person name="Ichikawa N."/>
        </authorList>
    </citation>
    <scope>NUCLEOTIDE SEQUENCE [LARGE SCALE GENOMIC DNA]</scope>
    <source>
        <strain evidence="7 10">NBRC 100334</strain>
    </source>
</reference>
<keyword evidence="4" id="KW-0862">Zinc</keyword>
<dbReference type="Pfam" id="PF14464">
    <property type="entry name" value="Prok-JAB"/>
    <property type="match status" value="1"/>
</dbReference>
<keyword evidence="2" id="KW-0479">Metal-binding</keyword>
<sequence>MPAACAKPTGSAAALYVADGYRAWLSQSALAKAARLARAAAPMETGGMLLGHVVDGEAHVVAVTGPGRNVRLARYTFEADRARDNRLVHRVWPRLRYLGDWHTHPGGRPVLSAMDLASIRETLTPDMPAVLELLLAGPPGMESVEVALFTMVRGEDAPLRMTGGGQ</sequence>
<evidence type="ECO:0000256" key="3">
    <source>
        <dbReference type="ARBA" id="ARBA00022801"/>
    </source>
</evidence>
<evidence type="ECO:0000313" key="10">
    <source>
        <dbReference type="Proteomes" id="UP000321224"/>
    </source>
</evidence>
<dbReference type="GO" id="GO:0008237">
    <property type="term" value="F:metallopeptidase activity"/>
    <property type="evidence" value="ECO:0007669"/>
    <property type="project" value="UniProtKB-KW"/>
</dbReference>
<evidence type="ECO:0000256" key="5">
    <source>
        <dbReference type="ARBA" id="ARBA00023049"/>
    </source>
</evidence>
<dbReference type="GO" id="GO:0046872">
    <property type="term" value="F:metal ion binding"/>
    <property type="evidence" value="ECO:0007669"/>
    <property type="project" value="UniProtKB-KW"/>
</dbReference>
<feature type="domain" description="JAB" evidence="6">
    <location>
        <begin position="27"/>
        <end position="130"/>
    </location>
</feature>
<evidence type="ECO:0000313" key="8">
    <source>
        <dbReference type="EMBL" id="SDE54731.1"/>
    </source>
</evidence>
<evidence type="ECO:0000256" key="1">
    <source>
        <dbReference type="ARBA" id="ARBA00022670"/>
    </source>
</evidence>